<feature type="transmembrane region" description="Helical" evidence="1">
    <location>
        <begin position="122"/>
        <end position="141"/>
    </location>
</feature>
<evidence type="ECO:0000259" key="2">
    <source>
        <dbReference type="Pfam" id="PF23866"/>
    </source>
</evidence>
<keyword evidence="4" id="KW-1185">Reference proteome</keyword>
<organism evidence="3 4">
    <name type="scientific">Streptomyces olivaceiscleroticus</name>
    <dbReference type="NCBI Taxonomy" id="68245"/>
    <lineage>
        <taxon>Bacteria</taxon>
        <taxon>Bacillati</taxon>
        <taxon>Actinomycetota</taxon>
        <taxon>Actinomycetes</taxon>
        <taxon>Kitasatosporales</taxon>
        <taxon>Streptomycetaceae</taxon>
        <taxon>Streptomyces</taxon>
    </lineage>
</organism>
<evidence type="ECO:0000313" key="4">
    <source>
        <dbReference type="Proteomes" id="UP001500909"/>
    </source>
</evidence>
<feature type="transmembrane region" description="Helical" evidence="1">
    <location>
        <begin position="148"/>
        <end position="167"/>
    </location>
</feature>
<proteinExistence type="predicted"/>
<gene>
    <name evidence="3" type="ORF">GCM10010361_04450</name>
</gene>
<dbReference type="Pfam" id="PF23866">
    <property type="entry name" value="DUF7224"/>
    <property type="match status" value="1"/>
</dbReference>
<evidence type="ECO:0000313" key="3">
    <source>
        <dbReference type="EMBL" id="GAA0443611.1"/>
    </source>
</evidence>
<keyword evidence="1" id="KW-1133">Transmembrane helix</keyword>
<dbReference type="RefSeq" id="WP_346092521.1">
    <property type="nucleotide sequence ID" value="NZ_BAAABY010000003.1"/>
</dbReference>
<name>A0ABP3J6E5_9ACTN</name>
<keyword evidence="1" id="KW-0472">Membrane</keyword>
<dbReference type="InterPro" id="IPR055648">
    <property type="entry name" value="DUF7224"/>
</dbReference>
<keyword evidence="1" id="KW-0812">Transmembrane</keyword>
<comment type="caution">
    <text evidence="3">The sequence shown here is derived from an EMBL/GenBank/DDBJ whole genome shotgun (WGS) entry which is preliminary data.</text>
</comment>
<accession>A0ABP3J6E5</accession>
<evidence type="ECO:0000256" key="1">
    <source>
        <dbReference type="SAM" id="Phobius"/>
    </source>
</evidence>
<dbReference type="Proteomes" id="UP001500909">
    <property type="component" value="Unassembled WGS sequence"/>
</dbReference>
<sequence>MLWRTVLRSSSAAWLAPLLAAFVAFLLRDDLVANVTAGYWPSVFGAAAFALPFVTPACAAAGAWEGSRIARGNVAAWAPAKGGLAIAWPLLLPVVVLGLLGMGIAVGFTLTEAAPTGGTPPLGVAGMWLVILLANAMAGFLLGRKLPLVIAAPLALILSFVLTAYPATLEPLWLRHMVTGGVNDCCSLDQTLSWRAVVSATVLAAAVILAAALALTATSKRAVRLGATGLLTVGLLGSGALAYGLPADPVNARSTTALTCSGSNPQVCVWPELSSDLPTIQRDAADARQRLRRAGLSVPVKLTMAEHPGAGAQYIGSWDQATADNVRIGIAAGLLPANPPACAAKGDFPGEVAFGPLTAWLSLTAGASKGEVAGRYGQQETALAAQIRTTPVAQQRAWFQRNEPALHNCTTKPQLKLAGRTAGGAQ</sequence>
<feature type="transmembrane region" description="Helical" evidence="1">
    <location>
        <begin position="38"/>
        <end position="64"/>
    </location>
</feature>
<feature type="transmembrane region" description="Helical" evidence="1">
    <location>
        <begin position="197"/>
        <end position="218"/>
    </location>
</feature>
<protein>
    <recommendedName>
        <fullName evidence="2">DUF7224 domain-containing protein</fullName>
    </recommendedName>
</protein>
<dbReference type="EMBL" id="BAAABY010000003">
    <property type="protein sequence ID" value="GAA0443611.1"/>
    <property type="molecule type" value="Genomic_DNA"/>
</dbReference>
<feature type="domain" description="DUF7224" evidence="2">
    <location>
        <begin position="267"/>
        <end position="409"/>
    </location>
</feature>
<feature type="transmembrane region" description="Helical" evidence="1">
    <location>
        <begin position="85"/>
        <end position="110"/>
    </location>
</feature>
<reference evidence="4" key="1">
    <citation type="journal article" date="2019" name="Int. J. Syst. Evol. Microbiol.">
        <title>The Global Catalogue of Microorganisms (GCM) 10K type strain sequencing project: providing services to taxonomists for standard genome sequencing and annotation.</title>
        <authorList>
            <consortium name="The Broad Institute Genomics Platform"/>
            <consortium name="The Broad Institute Genome Sequencing Center for Infectious Disease"/>
            <person name="Wu L."/>
            <person name="Ma J."/>
        </authorList>
    </citation>
    <scope>NUCLEOTIDE SEQUENCE [LARGE SCALE GENOMIC DNA]</scope>
    <source>
        <strain evidence="4">JCM 4805</strain>
    </source>
</reference>
<feature type="transmembrane region" description="Helical" evidence="1">
    <location>
        <begin position="225"/>
        <end position="245"/>
    </location>
</feature>